<evidence type="ECO:0000313" key="2">
    <source>
        <dbReference type="Proteomes" id="UP001419268"/>
    </source>
</evidence>
<sequence>MAMIKAVRNCGRLRLSGGIEARAKCVMKNFSILDDMPKANDIEGKRGNVRVNENEWRALIYMWHPRRSELAFECEKSSNSESLQEWKGNCSEAEWLEKGDDCTYLNKNEVKCSIATFKFSKNLLTPLVYLKMRARISSHKSLSSKGNEPLIGVTLWWHRMYKGYVAATTSSLYHTRGHNAMVAPCAQIYSAMTVLCQLTVTYLAQVLTMWWRRVFCTNCVATTSSLSTLTKNPT</sequence>
<protein>
    <submittedName>
        <fullName evidence="1">Uncharacterized protein</fullName>
    </submittedName>
</protein>
<gene>
    <name evidence="1" type="ORF">Scep_025683</name>
</gene>
<reference evidence="1 2" key="1">
    <citation type="submission" date="2024-01" db="EMBL/GenBank/DDBJ databases">
        <title>Genome assemblies of Stephania.</title>
        <authorList>
            <person name="Yang L."/>
        </authorList>
    </citation>
    <scope>NUCLEOTIDE SEQUENCE [LARGE SCALE GENOMIC DNA]</scope>
    <source>
        <strain evidence="1">JXDWG</strain>
        <tissue evidence="1">Leaf</tissue>
    </source>
</reference>
<organism evidence="1 2">
    <name type="scientific">Stephania cephalantha</name>
    <dbReference type="NCBI Taxonomy" id="152367"/>
    <lineage>
        <taxon>Eukaryota</taxon>
        <taxon>Viridiplantae</taxon>
        <taxon>Streptophyta</taxon>
        <taxon>Embryophyta</taxon>
        <taxon>Tracheophyta</taxon>
        <taxon>Spermatophyta</taxon>
        <taxon>Magnoliopsida</taxon>
        <taxon>Ranunculales</taxon>
        <taxon>Menispermaceae</taxon>
        <taxon>Menispermoideae</taxon>
        <taxon>Cissampelideae</taxon>
        <taxon>Stephania</taxon>
    </lineage>
</organism>
<dbReference type="AlphaFoldDB" id="A0AAP0HPK9"/>
<comment type="caution">
    <text evidence="1">The sequence shown here is derived from an EMBL/GenBank/DDBJ whole genome shotgun (WGS) entry which is preliminary data.</text>
</comment>
<dbReference type="Proteomes" id="UP001419268">
    <property type="component" value="Unassembled WGS sequence"/>
</dbReference>
<keyword evidence="2" id="KW-1185">Reference proteome</keyword>
<evidence type="ECO:0000313" key="1">
    <source>
        <dbReference type="EMBL" id="KAK9094214.1"/>
    </source>
</evidence>
<proteinExistence type="predicted"/>
<accession>A0AAP0HPK9</accession>
<name>A0AAP0HPK9_9MAGN</name>
<dbReference type="EMBL" id="JBBNAG010000011">
    <property type="protein sequence ID" value="KAK9094214.1"/>
    <property type="molecule type" value="Genomic_DNA"/>
</dbReference>